<organism evidence="1">
    <name type="scientific">Anguilla anguilla</name>
    <name type="common">European freshwater eel</name>
    <name type="synonym">Muraena anguilla</name>
    <dbReference type="NCBI Taxonomy" id="7936"/>
    <lineage>
        <taxon>Eukaryota</taxon>
        <taxon>Metazoa</taxon>
        <taxon>Chordata</taxon>
        <taxon>Craniata</taxon>
        <taxon>Vertebrata</taxon>
        <taxon>Euteleostomi</taxon>
        <taxon>Actinopterygii</taxon>
        <taxon>Neopterygii</taxon>
        <taxon>Teleostei</taxon>
        <taxon>Anguilliformes</taxon>
        <taxon>Anguillidae</taxon>
        <taxon>Anguilla</taxon>
    </lineage>
</organism>
<protein>
    <submittedName>
        <fullName evidence="1">Uncharacterized protein</fullName>
    </submittedName>
</protein>
<accession>A0A0E9RD51</accession>
<dbReference type="AlphaFoldDB" id="A0A0E9RD51"/>
<evidence type="ECO:0000313" key="1">
    <source>
        <dbReference type="EMBL" id="JAH27086.1"/>
    </source>
</evidence>
<name>A0A0E9RD51_ANGAN</name>
<proteinExistence type="predicted"/>
<reference evidence="1" key="1">
    <citation type="submission" date="2014-11" db="EMBL/GenBank/DDBJ databases">
        <authorList>
            <person name="Amaro Gonzalez C."/>
        </authorList>
    </citation>
    <scope>NUCLEOTIDE SEQUENCE</scope>
</reference>
<sequence>MKISYLSPILWSALDFKQSV</sequence>
<reference evidence="1" key="2">
    <citation type="journal article" date="2015" name="Fish Shellfish Immunol.">
        <title>Early steps in the European eel (Anguilla anguilla)-Vibrio vulnificus interaction in the gills: Role of the RtxA13 toxin.</title>
        <authorList>
            <person name="Callol A."/>
            <person name="Pajuelo D."/>
            <person name="Ebbesson L."/>
            <person name="Teles M."/>
            <person name="MacKenzie S."/>
            <person name="Amaro C."/>
        </authorList>
    </citation>
    <scope>NUCLEOTIDE SEQUENCE</scope>
</reference>
<dbReference type="EMBL" id="GBXM01081491">
    <property type="protein sequence ID" value="JAH27086.1"/>
    <property type="molecule type" value="Transcribed_RNA"/>
</dbReference>